<reference evidence="1 2" key="1">
    <citation type="submission" date="2021-08" db="EMBL/GenBank/DDBJ databases">
        <title>Draft Genome Sequence of Phanerochaete sordida strain YK-624.</title>
        <authorList>
            <person name="Mori T."/>
            <person name="Dohra H."/>
            <person name="Suzuki T."/>
            <person name="Kawagishi H."/>
            <person name="Hirai H."/>
        </authorList>
    </citation>
    <scope>NUCLEOTIDE SEQUENCE [LARGE SCALE GENOMIC DNA]</scope>
    <source>
        <strain evidence="1 2">YK-624</strain>
    </source>
</reference>
<dbReference type="OrthoDB" id="2957144at2759"/>
<evidence type="ECO:0008006" key="3">
    <source>
        <dbReference type="Google" id="ProtNLM"/>
    </source>
</evidence>
<dbReference type="AlphaFoldDB" id="A0A9P3LI09"/>
<protein>
    <recommendedName>
        <fullName evidence="3">Heterokaryon incompatibility domain-containing protein</fullName>
    </recommendedName>
</protein>
<dbReference type="EMBL" id="BPQB01000042">
    <property type="protein sequence ID" value="GJE94692.1"/>
    <property type="molecule type" value="Genomic_DNA"/>
</dbReference>
<accession>A0A9P3LI09</accession>
<evidence type="ECO:0000313" key="2">
    <source>
        <dbReference type="Proteomes" id="UP000703269"/>
    </source>
</evidence>
<sequence>MQSVLNDISVLVLGSRTETYGSAEADAQHRRVLEEAAKRQEVYVPQAKAVSQTSTVFELLPSYKCEVVVPKQMHYEGPGAIPDELANTPCKTMGIPEMLRTLNNIHGTNFTLDTSGLKSQLKVCVERGWDFGLAYSQLRPLWQTKNFEDLDFSFEDYISDFNMYRATAQATRMLGRQAKNIVTDPFGVMNYIPPRRIWDLYSNRVVSYAVLKLWKDKTRLVWRVSHSWAHASQRRTIMTPVNHSRWPVPIPVDVDLEQVRIELLNCGAQYAWLDILCLRQVGRKEDEAKRQEEWRVDVPSIGFIYSPPHRSTRPMEYGPVACYFNGLGRPFTLQDDMFSDPRHWLNRAWTLQEHQPDMIPLGLTSASPARSKARVSEVARKFYERLDMLPSHPPPNIFTVLRSMQTRASENPVDKVFGLSYFLVTPRYPYGVPVYLEEEHVEHAWLRLLSAMEKRYRLDLVFLFPSAGNGKVAWAPSWQQVMDSDLSSAVQGPGTSDTTHIELFRERAADELSDLPNAVAQSLPKFLTSSKNSPITSLVEFASERHVRKTIDKKGELFARGYTLRPCIVRGLADVQPAETVRVGYVRVGGIDLLVNALHREPIPNGEYVIVGRDGADSVVWVIGKLMLKDERAFSGETLWVRKVSVLQMPEGSRKVLVARALGRIMSLRFD</sequence>
<evidence type="ECO:0000313" key="1">
    <source>
        <dbReference type="EMBL" id="GJE94692.1"/>
    </source>
</evidence>
<proteinExistence type="predicted"/>
<comment type="caution">
    <text evidence="1">The sequence shown here is derived from an EMBL/GenBank/DDBJ whole genome shotgun (WGS) entry which is preliminary data.</text>
</comment>
<keyword evidence="2" id="KW-1185">Reference proteome</keyword>
<dbReference type="Proteomes" id="UP000703269">
    <property type="component" value="Unassembled WGS sequence"/>
</dbReference>
<name>A0A9P3LI09_9APHY</name>
<gene>
    <name evidence="1" type="ORF">PsYK624_108630</name>
</gene>
<organism evidence="1 2">
    <name type="scientific">Phanerochaete sordida</name>
    <dbReference type="NCBI Taxonomy" id="48140"/>
    <lineage>
        <taxon>Eukaryota</taxon>
        <taxon>Fungi</taxon>
        <taxon>Dikarya</taxon>
        <taxon>Basidiomycota</taxon>
        <taxon>Agaricomycotina</taxon>
        <taxon>Agaricomycetes</taxon>
        <taxon>Polyporales</taxon>
        <taxon>Phanerochaetaceae</taxon>
        <taxon>Phanerochaete</taxon>
    </lineage>
</organism>